<gene>
    <name evidence="1" type="ORF">METZ01_LOCUS425233</name>
</gene>
<dbReference type="AlphaFoldDB" id="A0A382XNH5"/>
<sequence length="39" mass="4500">MRDIISPYNYISNMVLAIKNIDINELKKILNKCVDGYSP</sequence>
<organism evidence="1">
    <name type="scientific">marine metagenome</name>
    <dbReference type="NCBI Taxonomy" id="408172"/>
    <lineage>
        <taxon>unclassified sequences</taxon>
        <taxon>metagenomes</taxon>
        <taxon>ecological metagenomes</taxon>
    </lineage>
</organism>
<reference evidence="1" key="1">
    <citation type="submission" date="2018-05" db="EMBL/GenBank/DDBJ databases">
        <authorList>
            <person name="Lanie J.A."/>
            <person name="Ng W.-L."/>
            <person name="Kazmierczak K.M."/>
            <person name="Andrzejewski T.M."/>
            <person name="Davidsen T.M."/>
            <person name="Wayne K.J."/>
            <person name="Tettelin H."/>
            <person name="Glass J.I."/>
            <person name="Rusch D."/>
            <person name="Podicherti R."/>
            <person name="Tsui H.-C.T."/>
            <person name="Winkler M.E."/>
        </authorList>
    </citation>
    <scope>NUCLEOTIDE SEQUENCE</scope>
</reference>
<dbReference type="EMBL" id="UINC01169039">
    <property type="protein sequence ID" value="SVD72379.1"/>
    <property type="molecule type" value="Genomic_DNA"/>
</dbReference>
<evidence type="ECO:0000313" key="1">
    <source>
        <dbReference type="EMBL" id="SVD72379.1"/>
    </source>
</evidence>
<name>A0A382XNH5_9ZZZZ</name>
<protein>
    <submittedName>
        <fullName evidence="1">Uncharacterized protein</fullName>
    </submittedName>
</protein>
<proteinExistence type="predicted"/>
<accession>A0A382XNH5</accession>